<feature type="binding site" evidence="12">
    <location>
        <position position="140"/>
    </location>
    <ligand>
        <name>substrate</name>
    </ligand>
</feature>
<comment type="caution">
    <text evidence="12">Lacks conserved residue(s) required for the propagation of feature annotation.</text>
</comment>
<feature type="binding site" evidence="12">
    <location>
        <position position="277"/>
    </location>
    <ligand>
        <name>K(+)</name>
        <dbReference type="ChEBI" id="CHEBI:29103"/>
    </ligand>
</feature>
<comment type="subunit">
    <text evidence="12">Homodimer.</text>
</comment>
<comment type="subcellular location">
    <subcellularLocation>
        <location evidence="12">Cytoplasm</location>
    </subcellularLocation>
</comment>
<comment type="cofactor">
    <cofactor evidence="12">
        <name>Mg(2+)</name>
        <dbReference type="ChEBI" id="CHEBI:18420"/>
    </cofactor>
    <text evidence="12">Requires a divalent cation, most likely magnesium in vivo, as an electrophilic catalyst to aid phosphoryl group transfer. It is the chelate of the metal and the nucleotide that is the actual substrate.</text>
</comment>
<evidence type="ECO:0000256" key="11">
    <source>
        <dbReference type="ARBA" id="ARBA00023277"/>
    </source>
</evidence>
<keyword evidence="10 12" id="KW-0630">Potassium</keyword>
<dbReference type="Gene3D" id="3.40.1190.20">
    <property type="match status" value="1"/>
</dbReference>
<name>A0A1S2LPH8_9BACI</name>
<comment type="pathway">
    <text evidence="12">Carbohydrate metabolism; D-ribose degradation; D-ribose 5-phosphate from beta-D-ribopyranose: step 2/2.</text>
</comment>
<dbReference type="Pfam" id="PF00294">
    <property type="entry name" value="PfkB"/>
    <property type="match status" value="1"/>
</dbReference>
<feature type="binding site" evidence="12">
    <location>
        <position position="272"/>
    </location>
    <ligand>
        <name>K(+)</name>
        <dbReference type="ChEBI" id="CHEBI:29103"/>
    </ligand>
</feature>
<dbReference type="AlphaFoldDB" id="A0A1S2LPH8"/>
<evidence type="ECO:0000313" key="14">
    <source>
        <dbReference type="EMBL" id="OIJ14276.1"/>
    </source>
</evidence>
<keyword evidence="9 12" id="KW-0460">Magnesium</keyword>
<dbReference type="GO" id="GO:0004747">
    <property type="term" value="F:ribokinase activity"/>
    <property type="evidence" value="ECO:0007669"/>
    <property type="project" value="UniProtKB-UniRule"/>
</dbReference>
<dbReference type="PROSITE" id="PS00584">
    <property type="entry name" value="PFKB_KINASES_2"/>
    <property type="match status" value="1"/>
</dbReference>
<keyword evidence="12" id="KW-0963">Cytoplasm</keyword>
<dbReference type="SUPFAM" id="SSF53613">
    <property type="entry name" value="Ribokinase-like"/>
    <property type="match status" value="1"/>
</dbReference>
<organism evidence="14 15">
    <name type="scientific">Anaerobacillus alkalilacustris</name>
    <dbReference type="NCBI Taxonomy" id="393763"/>
    <lineage>
        <taxon>Bacteria</taxon>
        <taxon>Bacillati</taxon>
        <taxon>Bacillota</taxon>
        <taxon>Bacilli</taxon>
        <taxon>Bacillales</taxon>
        <taxon>Bacillaceae</taxon>
        <taxon>Anaerobacillus</taxon>
    </lineage>
</organism>
<dbReference type="PRINTS" id="PR00990">
    <property type="entry name" value="RIBOKINASE"/>
</dbReference>
<feature type="binding site" evidence="12">
    <location>
        <position position="238"/>
    </location>
    <ligand>
        <name>K(+)</name>
        <dbReference type="ChEBI" id="CHEBI:29103"/>
    </ligand>
</feature>
<keyword evidence="5 12" id="KW-0479">Metal-binding</keyword>
<dbReference type="Proteomes" id="UP000179524">
    <property type="component" value="Unassembled WGS sequence"/>
</dbReference>
<keyword evidence="6 12" id="KW-0547">Nucleotide-binding</keyword>
<keyword evidence="7 12" id="KW-0418">Kinase</keyword>
<keyword evidence="15" id="KW-1185">Reference proteome</keyword>
<dbReference type="HAMAP" id="MF_01987">
    <property type="entry name" value="Ribokinase"/>
    <property type="match status" value="1"/>
</dbReference>
<evidence type="ECO:0000256" key="9">
    <source>
        <dbReference type="ARBA" id="ARBA00022842"/>
    </source>
</evidence>
<dbReference type="PANTHER" id="PTHR10584:SF166">
    <property type="entry name" value="RIBOKINASE"/>
    <property type="match status" value="1"/>
</dbReference>
<evidence type="ECO:0000256" key="10">
    <source>
        <dbReference type="ARBA" id="ARBA00022958"/>
    </source>
</evidence>
<dbReference type="EMBL" id="MLQR01000021">
    <property type="protein sequence ID" value="OIJ14276.1"/>
    <property type="molecule type" value="Genomic_DNA"/>
</dbReference>
<feature type="active site" description="Proton acceptor" evidence="12">
    <location>
        <position position="242"/>
    </location>
</feature>
<dbReference type="GO" id="GO:0005524">
    <property type="term" value="F:ATP binding"/>
    <property type="evidence" value="ECO:0007669"/>
    <property type="project" value="UniProtKB-UniRule"/>
</dbReference>
<feature type="binding site" evidence="12">
    <location>
        <position position="242"/>
    </location>
    <ligand>
        <name>substrate</name>
    </ligand>
</feature>
<comment type="activity regulation">
    <text evidence="12">Activated by a monovalent cation that binds near, but not in, the active site. The most likely occupant of the site in vivo is potassium. Ion binding induces a conformational change that may alter substrate affinity.</text>
</comment>
<dbReference type="InterPro" id="IPR002173">
    <property type="entry name" value="Carboh/pur_kinase_PfkB_CS"/>
</dbReference>
<dbReference type="UniPathway" id="UPA00916">
    <property type="reaction ID" value="UER00889"/>
</dbReference>
<dbReference type="PANTHER" id="PTHR10584">
    <property type="entry name" value="SUGAR KINASE"/>
    <property type="match status" value="1"/>
</dbReference>
<evidence type="ECO:0000256" key="2">
    <source>
        <dbReference type="ARBA" id="ARBA00012035"/>
    </source>
</evidence>
<evidence type="ECO:0000256" key="3">
    <source>
        <dbReference type="ARBA" id="ARBA00016943"/>
    </source>
</evidence>
<evidence type="ECO:0000256" key="4">
    <source>
        <dbReference type="ARBA" id="ARBA00022679"/>
    </source>
</evidence>
<feature type="binding site" evidence="12">
    <location>
        <begin position="13"/>
        <end position="15"/>
    </location>
    <ligand>
        <name>substrate</name>
    </ligand>
</feature>
<feature type="binding site" evidence="12">
    <location>
        <position position="236"/>
    </location>
    <ligand>
        <name>K(+)</name>
        <dbReference type="ChEBI" id="CHEBI:29103"/>
    </ligand>
</feature>
<keyword evidence="11 12" id="KW-0119">Carbohydrate metabolism</keyword>
<comment type="function">
    <text evidence="12">Catalyzes the phosphorylation of ribose at O-5 in a reaction requiring ATP and magnesium. The resulting D-ribose-5-phosphate can then be used either for sythesis of nucleotides, histidine, and tryptophan, or as a component of the pentose phosphate pathway.</text>
</comment>
<comment type="caution">
    <text evidence="14">The sequence shown here is derived from an EMBL/GenBank/DDBJ whole genome shotgun (WGS) entry which is preliminary data.</text>
</comment>
<feature type="binding site" evidence="12">
    <location>
        <begin position="241"/>
        <end position="242"/>
    </location>
    <ligand>
        <name>ATP</name>
        <dbReference type="ChEBI" id="CHEBI:30616"/>
    </ligand>
</feature>
<dbReference type="GO" id="GO:0019303">
    <property type="term" value="P:D-ribose catabolic process"/>
    <property type="evidence" value="ECO:0007669"/>
    <property type="project" value="UniProtKB-UniRule"/>
</dbReference>
<dbReference type="RefSeq" id="WP_071309247.1">
    <property type="nucleotide sequence ID" value="NZ_MLQR01000021.1"/>
</dbReference>
<dbReference type="InterPro" id="IPR011611">
    <property type="entry name" value="PfkB_dom"/>
</dbReference>
<comment type="similarity">
    <text evidence="12">Belongs to the carbohydrate kinase PfkB family. Ribokinase subfamily.</text>
</comment>
<evidence type="ECO:0000313" key="15">
    <source>
        <dbReference type="Proteomes" id="UP000179524"/>
    </source>
</evidence>
<evidence type="ECO:0000256" key="12">
    <source>
        <dbReference type="HAMAP-Rule" id="MF_01987"/>
    </source>
</evidence>
<dbReference type="InterPro" id="IPR011877">
    <property type="entry name" value="Ribokinase"/>
</dbReference>
<evidence type="ECO:0000259" key="13">
    <source>
        <dbReference type="Pfam" id="PF00294"/>
    </source>
</evidence>
<feature type="binding site" evidence="12">
    <location>
        <position position="275"/>
    </location>
    <ligand>
        <name>K(+)</name>
        <dbReference type="ChEBI" id="CHEBI:29103"/>
    </ligand>
</feature>
<evidence type="ECO:0000256" key="1">
    <source>
        <dbReference type="ARBA" id="ARBA00005380"/>
    </source>
</evidence>
<dbReference type="NCBIfam" id="TIGR02152">
    <property type="entry name" value="D_ribokin_bact"/>
    <property type="match status" value="1"/>
</dbReference>
<feature type="binding site" evidence="12">
    <location>
        <begin position="41"/>
        <end position="45"/>
    </location>
    <ligand>
        <name>substrate</name>
    </ligand>
</feature>
<evidence type="ECO:0000256" key="5">
    <source>
        <dbReference type="ARBA" id="ARBA00022723"/>
    </source>
</evidence>
<gene>
    <name evidence="12" type="primary">rbsK</name>
    <name evidence="14" type="ORF">BKP37_08860</name>
</gene>
<dbReference type="GO" id="GO:0005829">
    <property type="term" value="C:cytosol"/>
    <property type="evidence" value="ECO:0007669"/>
    <property type="project" value="TreeGrafter"/>
</dbReference>
<evidence type="ECO:0000256" key="7">
    <source>
        <dbReference type="ARBA" id="ARBA00022777"/>
    </source>
</evidence>
<dbReference type="OrthoDB" id="9775849at2"/>
<keyword evidence="8 12" id="KW-0067">ATP-binding</keyword>
<feature type="binding site" evidence="12">
    <location>
        <begin position="210"/>
        <end position="215"/>
    </location>
    <ligand>
        <name>ATP</name>
        <dbReference type="ChEBI" id="CHEBI:30616"/>
    </ligand>
</feature>
<dbReference type="CDD" id="cd01174">
    <property type="entry name" value="ribokinase"/>
    <property type="match status" value="1"/>
</dbReference>
<comment type="catalytic activity">
    <reaction evidence="12">
        <text>D-ribose + ATP = D-ribose 5-phosphate + ADP + H(+)</text>
        <dbReference type="Rhea" id="RHEA:13697"/>
        <dbReference type="ChEBI" id="CHEBI:15378"/>
        <dbReference type="ChEBI" id="CHEBI:30616"/>
        <dbReference type="ChEBI" id="CHEBI:47013"/>
        <dbReference type="ChEBI" id="CHEBI:78346"/>
        <dbReference type="ChEBI" id="CHEBI:456216"/>
        <dbReference type="EC" id="2.7.1.15"/>
    </reaction>
</comment>
<feature type="binding site" evidence="12">
    <location>
        <position position="266"/>
    </location>
    <ligand>
        <name>ATP</name>
        <dbReference type="ChEBI" id="CHEBI:30616"/>
    </ligand>
</feature>
<proteinExistence type="inferred from homology"/>
<protein>
    <recommendedName>
        <fullName evidence="3 12">Ribokinase</fullName>
        <shortName evidence="12">RK</shortName>
        <ecNumber evidence="2 12">2.7.1.15</ecNumber>
    </recommendedName>
</protein>
<evidence type="ECO:0000256" key="6">
    <source>
        <dbReference type="ARBA" id="ARBA00022741"/>
    </source>
</evidence>
<dbReference type="GO" id="GO:0046872">
    <property type="term" value="F:metal ion binding"/>
    <property type="evidence" value="ECO:0007669"/>
    <property type="project" value="UniProtKB-KW"/>
</dbReference>
<keyword evidence="4 12" id="KW-0808">Transferase</keyword>
<feature type="binding site" evidence="12">
    <location>
        <position position="184"/>
    </location>
    <ligand>
        <name>ATP</name>
        <dbReference type="ChEBI" id="CHEBI:30616"/>
    </ligand>
</feature>
<sequence>MKKPLITIIGSINMDLITNTTKFPLQGETVIGGFFKMLPGGKGANQAISASRLGGQVQFIGCVGDDQFGTELKKVLHDEGIHLRVKPVTGESSGVATIILSEGDNRIIVTPGANDCVDVNYLETLKEEILKSDLVLVQFEIPLQSIKYILELCHDNEIPLIVNPAPAKKLELEEWMRAAVITPNETEATELFGELKDFRKHPIAQKLVVTQGKEGAAYLENEMFNCIPTFSVDAIDTTGAGDTFNGALAVAMTEGQSLKEAIKFANGAAALSVQKLGAQSGMPTRKELEIFLKKEGV</sequence>
<feature type="domain" description="Carbohydrate kinase PfkB" evidence="13">
    <location>
        <begin position="5"/>
        <end position="285"/>
    </location>
</feature>
<dbReference type="InterPro" id="IPR029056">
    <property type="entry name" value="Ribokinase-like"/>
</dbReference>
<evidence type="ECO:0000256" key="8">
    <source>
        <dbReference type="ARBA" id="ARBA00022840"/>
    </source>
</evidence>
<dbReference type="EC" id="2.7.1.15" evidence="2 12"/>
<comment type="similarity">
    <text evidence="1">Belongs to the carbohydrate kinase pfkB family.</text>
</comment>
<accession>A0A1S2LPH8</accession>
<reference evidence="14 15" key="1">
    <citation type="submission" date="2016-10" db="EMBL/GenBank/DDBJ databases">
        <title>Draft genome sequences of four alkaliphilic bacteria belonging to the Anaerobacillus genus.</title>
        <authorList>
            <person name="Bassil N.M."/>
            <person name="Lloyd J.R."/>
        </authorList>
    </citation>
    <scope>NUCLEOTIDE SEQUENCE [LARGE SCALE GENOMIC DNA]</scope>
    <source>
        <strain evidence="14 15">DSM 18345</strain>
    </source>
</reference>
<dbReference type="InterPro" id="IPR002139">
    <property type="entry name" value="Ribo/fructo_kinase"/>
</dbReference>